<evidence type="ECO:0000313" key="2">
    <source>
        <dbReference type="EMBL" id="SEK91734.1"/>
    </source>
</evidence>
<gene>
    <name evidence="2" type="ORF">SAMN05414137_104258</name>
</gene>
<dbReference type="EMBL" id="FOAZ01000004">
    <property type="protein sequence ID" value="SEK91734.1"/>
    <property type="molecule type" value="Genomic_DNA"/>
</dbReference>
<dbReference type="Proteomes" id="UP000183015">
    <property type="component" value="Unassembled WGS sequence"/>
</dbReference>
<feature type="compositionally biased region" description="Pro residues" evidence="1">
    <location>
        <begin position="1"/>
        <end position="10"/>
    </location>
</feature>
<dbReference type="eggNOG" id="ENOG50332RT">
    <property type="taxonomic scope" value="Bacteria"/>
</dbReference>
<organism evidence="2 3">
    <name type="scientific">Streptacidiphilus jiangxiensis</name>
    <dbReference type="NCBI Taxonomy" id="235985"/>
    <lineage>
        <taxon>Bacteria</taxon>
        <taxon>Bacillati</taxon>
        <taxon>Actinomycetota</taxon>
        <taxon>Actinomycetes</taxon>
        <taxon>Kitasatosporales</taxon>
        <taxon>Streptomycetaceae</taxon>
        <taxon>Streptacidiphilus</taxon>
    </lineage>
</organism>
<reference evidence="3" key="1">
    <citation type="submission" date="2016-10" db="EMBL/GenBank/DDBJ databases">
        <authorList>
            <person name="Varghese N."/>
        </authorList>
    </citation>
    <scope>NUCLEOTIDE SEQUENCE [LARGE SCALE GENOMIC DNA]</scope>
    <source>
        <strain evidence="3">DSM 45096 / BCRC 16803 / CGMCC 4.1857 / CIP 109030 / JCM 12277 / KCTC 19219 / NBRC 100920 / 33214</strain>
    </source>
</reference>
<name>A0A1H7KYV0_STRJI</name>
<dbReference type="AlphaFoldDB" id="A0A1H7KYV0"/>
<dbReference type="OrthoDB" id="4244911at2"/>
<sequence>MNTSPVPPGWPERVQPPGSPGWEESARRWLYDQVPGEWRRYHVLYKHPLMLARDVRYLTDGSLQVARSAYSRARVELADHFEPHAIEERLRAYAEEGARLSVLARQVQLVEDALSGVRWVPKL</sequence>
<accession>A0A1H7KYV0</accession>
<keyword evidence="3" id="KW-1185">Reference proteome</keyword>
<dbReference type="STRING" id="235985.SAMN05414137_104258"/>
<dbReference type="RefSeq" id="WP_042414042.1">
    <property type="nucleotide sequence ID" value="NZ_FOAZ01000004.1"/>
</dbReference>
<protein>
    <submittedName>
        <fullName evidence="2">Uncharacterized protein</fullName>
    </submittedName>
</protein>
<evidence type="ECO:0000313" key="3">
    <source>
        <dbReference type="Proteomes" id="UP000183015"/>
    </source>
</evidence>
<proteinExistence type="predicted"/>
<feature type="region of interest" description="Disordered" evidence="1">
    <location>
        <begin position="1"/>
        <end position="23"/>
    </location>
</feature>
<evidence type="ECO:0000256" key="1">
    <source>
        <dbReference type="SAM" id="MobiDB-lite"/>
    </source>
</evidence>